<dbReference type="InterPro" id="IPR002821">
    <property type="entry name" value="Hydantoinase_A"/>
</dbReference>
<dbReference type="InterPro" id="IPR043129">
    <property type="entry name" value="ATPase_NBD"/>
</dbReference>
<evidence type="ECO:0000313" key="7">
    <source>
        <dbReference type="EMBL" id="KAJ5073668.1"/>
    </source>
</evidence>
<feature type="domain" description="Hydantoinase/oxoprolinase N-terminal" evidence="5">
    <location>
        <begin position="3"/>
        <end position="177"/>
    </location>
</feature>
<dbReference type="OMA" id="TDCNVML"/>
<dbReference type="GO" id="GO:0017168">
    <property type="term" value="F:5-oxoprolinase (ATP-hydrolyzing) activity"/>
    <property type="evidence" value="ECO:0007669"/>
    <property type="project" value="TreeGrafter"/>
</dbReference>
<evidence type="ECO:0000313" key="8">
    <source>
        <dbReference type="Proteomes" id="UP001149090"/>
    </source>
</evidence>
<organism evidence="7 8">
    <name type="scientific">Anaeramoeba ignava</name>
    <name type="common">Anaerobic marine amoeba</name>
    <dbReference type="NCBI Taxonomy" id="1746090"/>
    <lineage>
        <taxon>Eukaryota</taxon>
        <taxon>Metamonada</taxon>
        <taxon>Anaeramoebidae</taxon>
        <taxon>Anaeramoeba</taxon>
    </lineage>
</organism>
<protein>
    <submittedName>
        <fullName evidence="7">5-oxoprolinase (Eurofung)-related</fullName>
    </submittedName>
</protein>
<dbReference type="OrthoDB" id="3643at2759"/>
<dbReference type="InterPro" id="IPR008040">
    <property type="entry name" value="Hydant_A_N"/>
</dbReference>
<feature type="coiled-coil region" evidence="2">
    <location>
        <begin position="500"/>
        <end position="527"/>
    </location>
</feature>
<evidence type="ECO:0000256" key="2">
    <source>
        <dbReference type="SAM" id="Coils"/>
    </source>
</evidence>
<feature type="domain" description="Hydantoinase B/oxoprolinase" evidence="4">
    <location>
        <begin position="709"/>
        <end position="1240"/>
    </location>
</feature>
<comment type="caution">
    <text evidence="7">The sequence shown here is derived from an EMBL/GenBank/DDBJ whole genome shotgun (WGS) entry which is preliminary data.</text>
</comment>
<dbReference type="Pfam" id="PF19278">
    <property type="entry name" value="Hydant_A_C"/>
    <property type="match status" value="1"/>
</dbReference>
<feature type="domain" description="Hydantoinase A/oxoprolinase" evidence="3">
    <location>
        <begin position="198"/>
        <end position="491"/>
    </location>
</feature>
<dbReference type="SUPFAM" id="SSF53067">
    <property type="entry name" value="Actin-like ATPase domain"/>
    <property type="match status" value="1"/>
</dbReference>
<name>A0A9Q0LIY7_ANAIG</name>
<evidence type="ECO:0000259" key="4">
    <source>
        <dbReference type="Pfam" id="PF02538"/>
    </source>
</evidence>
<evidence type="ECO:0000259" key="6">
    <source>
        <dbReference type="Pfam" id="PF19278"/>
    </source>
</evidence>
<feature type="domain" description="Acetophenone carboxylase-like C-terminal" evidence="6">
    <location>
        <begin position="507"/>
        <end position="688"/>
    </location>
</feature>
<dbReference type="EMBL" id="JAPDFW010000073">
    <property type="protein sequence ID" value="KAJ5073668.1"/>
    <property type="molecule type" value="Genomic_DNA"/>
</dbReference>
<proteinExistence type="inferred from homology"/>
<dbReference type="PANTHER" id="PTHR11365:SF23">
    <property type="entry name" value="HYPOTHETICAL 5-OXOPROLINASE (EUROFUNG)-RELATED"/>
    <property type="match status" value="1"/>
</dbReference>
<dbReference type="Pfam" id="PF05378">
    <property type="entry name" value="Hydant_A_N"/>
    <property type="match status" value="1"/>
</dbReference>
<evidence type="ECO:0000259" key="3">
    <source>
        <dbReference type="Pfam" id="PF01968"/>
    </source>
</evidence>
<accession>A0A9Q0LIY7</accession>
<keyword evidence="8" id="KW-1185">Reference proteome</keyword>
<dbReference type="PANTHER" id="PTHR11365">
    <property type="entry name" value="5-OXOPROLINASE RELATED"/>
    <property type="match status" value="1"/>
</dbReference>
<gene>
    <name evidence="7" type="ORF">M0811_08505</name>
</gene>
<dbReference type="GO" id="GO:0006749">
    <property type="term" value="P:glutathione metabolic process"/>
    <property type="evidence" value="ECO:0007669"/>
    <property type="project" value="TreeGrafter"/>
</dbReference>
<evidence type="ECO:0000256" key="1">
    <source>
        <dbReference type="ARBA" id="ARBA00010403"/>
    </source>
</evidence>
<dbReference type="GO" id="GO:0005829">
    <property type="term" value="C:cytosol"/>
    <property type="evidence" value="ECO:0007669"/>
    <property type="project" value="TreeGrafter"/>
</dbReference>
<keyword evidence="2" id="KW-0175">Coiled coil</keyword>
<evidence type="ECO:0000259" key="5">
    <source>
        <dbReference type="Pfam" id="PF05378"/>
    </source>
</evidence>
<dbReference type="InterPro" id="IPR045079">
    <property type="entry name" value="Oxoprolinase-like"/>
</dbReference>
<reference evidence="7" key="1">
    <citation type="submission" date="2022-10" db="EMBL/GenBank/DDBJ databases">
        <title>Novel sulphate-reducing endosymbionts in the free-living metamonad Anaeramoeba.</title>
        <authorList>
            <person name="Jerlstrom-Hultqvist J."/>
            <person name="Cepicka I."/>
            <person name="Gallot-Lavallee L."/>
            <person name="Salas-Leiva D."/>
            <person name="Curtis B.A."/>
            <person name="Zahonova K."/>
            <person name="Pipaliya S."/>
            <person name="Dacks J."/>
            <person name="Roger A.J."/>
        </authorList>
    </citation>
    <scope>NUCLEOTIDE SEQUENCE</scope>
    <source>
        <strain evidence="7">BMAN</strain>
    </source>
</reference>
<dbReference type="Pfam" id="PF02538">
    <property type="entry name" value="Hydantoinase_B"/>
    <property type="match status" value="1"/>
</dbReference>
<comment type="similarity">
    <text evidence="1">Belongs to the oxoprolinase family.</text>
</comment>
<dbReference type="Pfam" id="PF01968">
    <property type="entry name" value="Hydantoinase_A"/>
    <property type="match status" value="1"/>
</dbReference>
<dbReference type="InterPro" id="IPR049517">
    <property type="entry name" value="ACX-like_C"/>
</dbReference>
<dbReference type="InterPro" id="IPR003692">
    <property type="entry name" value="Hydantoinase_B"/>
</dbReference>
<sequence length="1300" mass="144013">MLRIATDVGGTFTDLVSFDEETNKVTVSKSSTTPKNFALGIMDTINKAKLEIQNTNYFVHGSTIFINALCERKGAKTGLITTKGFRDVLEIGRANRPDLYNMFYKKPTPFVSRFLRLEVTERVDFQGNLLEKLDETELAKSIEIFQKHNVQAVAVCFLNSFLNPENEIVCGKLLREKLQNVPITLSHELTNEWREYERTSTTVLNSYVCPIAHHYLRSLEEELLKKGMPDKVAHIMQSNGGTCSFDHGKQKPINSVESGPVAGVIASSIIGQLIGEENVMSLDIGGTTVKCSLIENGIPKITTDYRLRGEEEVSAGYPIKVPTIDIVELGSGGGSIAWLDQANALHVGPISAGAEPGPSCYGLGGDKPTVTDANVLTGRINPKYFSGGNLQIFPEKSKKAIETLKTRFSEMSADEIAMGMIKIADSNMVNAIKLVSVRRGYDPRKFVVIAFGGGGPMHAAALARQLKVKKIIIPNDPGVFSAWGMIMTGSRQDYIRTWVRRTDQVTLEEVNQQMDQMEKQAITELLDQQKHREKKDEILIQRWADMRYLGQEHTAKVSIPLGKLDQESIKLINTRFHAVHESLYSYKLDESNPIEFVNLHLTGYVKRVPKLSELDNNGKSLEKAYKGEREVRFDPEGVLKAKIYERGFLPSQTKIEGPAVIEEPTSTTVVFPNQELFVDRYGFLHISEKDIEKVEQNSQIQLKLSKSVDPFTAEIIKDNLIAISDEMFINMQRTSMSPIIYEVLDFACGILDPRGRIISQGNGVSGFLGTLTAAVKTVIDKFGPEKLDEGDIIITNDPYTGGGTHLSDVCLVYPIFYPDPENPERKKIVAFSANKAHWTEVGGANAGSWSTDTTDIYQEGLQFPCIKIFKKGVVIDSLVDLISANVRTPKMSIADMYSQIGSIRMAGVRFCEMCSKFSLEAVETAVEGFMKYGEKMTKFALANLPKKTFEAVEFIDDDGIDPDPIKVQVKVTIKDDEFICDFTGSSLQVKGPVNCSYTALEAGARLILKAITDPRVPANEGCFAPLRIICPRKTIFTCEKPAPVSTYWETMMYASDLIWKALAPVIPERLPSGHFLSVCGIVLAGLHPVTNELSLLVEPQAGGWGGGLGKDGESGMVCIGDGETYVIPVEIAENRYGIRLGQLSLDIRDTGEGCGQFRGGRGVVREYIITSEEVWFTSTFGRNKFPPWSVNGGNKGSPNYVRICYSDGKTVEIGKTARLHLKKGDKIQLITGTGAAYGHPFLRSVESVEKDVLNEYITVKSAERDFGIKIDPVTLKMSEITQERIKFIEENKSNDEKEKK</sequence>
<dbReference type="Proteomes" id="UP001149090">
    <property type="component" value="Unassembled WGS sequence"/>
</dbReference>